<evidence type="ECO:0000313" key="2">
    <source>
        <dbReference type="Proteomes" id="UP001152747"/>
    </source>
</evidence>
<dbReference type="InterPro" id="IPR052789">
    <property type="entry name" value="SSUH2_homolog"/>
</dbReference>
<dbReference type="PANTHER" id="PTHR48465">
    <property type="entry name" value="PROTEIN SSUH2 HOMOLOG"/>
    <property type="match status" value="1"/>
</dbReference>
<dbReference type="AlphaFoldDB" id="A0A9P1N5K2"/>
<dbReference type="EMBL" id="CANHGI010000004">
    <property type="protein sequence ID" value="CAI5448647.1"/>
    <property type="molecule type" value="Genomic_DNA"/>
</dbReference>
<evidence type="ECO:0000313" key="1">
    <source>
        <dbReference type="EMBL" id="CAI5448647.1"/>
    </source>
</evidence>
<dbReference type="PANTHER" id="PTHR48465:SF1">
    <property type="entry name" value="PROTEIN SSUH2 HOMOLOG"/>
    <property type="match status" value="1"/>
</dbReference>
<accession>A0A9P1N5K2</accession>
<gene>
    <name evidence="1" type="ORF">CAMP_LOCUS11284</name>
</gene>
<sequence>MLAKLSADNNFNNLLPPEEDMEKHKKFSTATSNKHYFDDIIPFGEFEVREALEREVRKHRYWKNKSIKKMDFDQLEMMSCIQYSLESYTEARSTSEATEAANLASFGEAGSSFSGIGGGGLSPWDFEVMPAQLFVDQVRVFEMPGSSHINVCSGCNSEGTVHCFHCRGSGTDKCSFCRGTGMKSGVAHPAVYTHPMIATFPHADLSRGYASSSTAMVRNGSNSYGIGTPMHFMSKTGVPPPGIGTHDLCYLCHGRGVKECHHCKGGGKKPCTSCGGTGSVRTYTRIKVYFKSERSEHFTESEIPEKLLMAAEGKQIFEEEQDYILPISKYPMQEINNISKQFCAQHLQKCMGVCRVIRQRHQLIAIPICKVHFTLGNEKGHFFVYGTQRLCFFPNFPAKCTIL</sequence>
<keyword evidence="2" id="KW-1185">Reference proteome</keyword>
<protein>
    <submittedName>
        <fullName evidence="1">Uncharacterized protein</fullName>
    </submittedName>
</protein>
<comment type="caution">
    <text evidence="1">The sequence shown here is derived from an EMBL/GenBank/DDBJ whole genome shotgun (WGS) entry which is preliminary data.</text>
</comment>
<organism evidence="1 2">
    <name type="scientific">Caenorhabditis angaria</name>
    <dbReference type="NCBI Taxonomy" id="860376"/>
    <lineage>
        <taxon>Eukaryota</taxon>
        <taxon>Metazoa</taxon>
        <taxon>Ecdysozoa</taxon>
        <taxon>Nematoda</taxon>
        <taxon>Chromadorea</taxon>
        <taxon>Rhabditida</taxon>
        <taxon>Rhabditina</taxon>
        <taxon>Rhabditomorpha</taxon>
        <taxon>Rhabditoidea</taxon>
        <taxon>Rhabditidae</taxon>
        <taxon>Peloderinae</taxon>
        <taxon>Caenorhabditis</taxon>
    </lineage>
</organism>
<proteinExistence type="predicted"/>
<name>A0A9P1N5K2_9PELO</name>
<reference evidence="1" key="1">
    <citation type="submission" date="2022-11" db="EMBL/GenBank/DDBJ databases">
        <authorList>
            <person name="Kikuchi T."/>
        </authorList>
    </citation>
    <scope>NUCLEOTIDE SEQUENCE</scope>
    <source>
        <strain evidence="1">PS1010</strain>
    </source>
</reference>
<dbReference type="Proteomes" id="UP001152747">
    <property type="component" value="Unassembled WGS sequence"/>
</dbReference>
<dbReference type="OrthoDB" id="3355217at2759"/>